<evidence type="ECO:0000259" key="1">
    <source>
        <dbReference type="Pfam" id="PF13577"/>
    </source>
</evidence>
<feature type="domain" description="SnoaL-like" evidence="1">
    <location>
        <begin position="11"/>
        <end position="133"/>
    </location>
</feature>
<dbReference type="EMBL" id="AP018817">
    <property type="protein sequence ID" value="BBF69793.1"/>
    <property type="molecule type" value="Genomic_DNA"/>
</dbReference>
<dbReference type="InterPro" id="IPR037401">
    <property type="entry name" value="SnoaL-like"/>
</dbReference>
<dbReference type="CDD" id="cd00531">
    <property type="entry name" value="NTF2_like"/>
    <property type="match status" value="1"/>
</dbReference>
<reference evidence="2" key="1">
    <citation type="submission" date="2018-07" db="EMBL/GenBank/DDBJ databases">
        <title>Complete genome sequence of Sphingomonas bisphenolicum strain AO1, a bisphenol A degradative bacterium isolated from Japanese farm field.</title>
        <authorList>
            <person name="Murakami M."/>
            <person name="Koh M."/>
            <person name="Koba S."/>
            <person name="Matsumura Y."/>
        </authorList>
    </citation>
    <scope>NUCLEOTIDE SEQUENCE</scope>
    <source>
        <strain evidence="2">AO1</strain>
    </source>
</reference>
<keyword evidence="3" id="KW-1185">Reference proteome</keyword>
<evidence type="ECO:0000313" key="2">
    <source>
        <dbReference type="EMBL" id="BBF69793.1"/>
    </source>
</evidence>
<gene>
    <name evidence="2" type="ORF">SBA_ch1_19930</name>
</gene>
<dbReference type="SUPFAM" id="SSF54427">
    <property type="entry name" value="NTF2-like"/>
    <property type="match status" value="1"/>
</dbReference>
<name>A0ABN5WIQ0_9SPHN</name>
<proteinExistence type="predicted"/>
<dbReference type="RefSeq" id="WP_261934312.1">
    <property type="nucleotide sequence ID" value="NZ_AP018817.1"/>
</dbReference>
<dbReference type="Proteomes" id="UP001059971">
    <property type="component" value="Chromosome 1"/>
</dbReference>
<organism evidence="2 3">
    <name type="scientific">Sphingomonas bisphenolicum</name>
    <dbReference type="NCBI Taxonomy" id="296544"/>
    <lineage>
        <taxon>Bacteria</taxon>
        <taxon>Pseudomonadati</taxon>
        <taxon>Pseudomonadota</taxon>
        <taxon>Alphaproteobacteria</taxon>
        <taxon>Sphingomonadales</taxon>
        <taxon>Sphingomonadaceae</taxon>
        <taxon>Sphingomonas</taxon>
    </lineage>
</organism>
<protein>
    <submittedName>
        <fullName evidence="2">Polyketide cyclase</fullName>
    </submittedName>
</protein>
<sequence>MTSSLALNPQDRIAIEDLLTDVSIAVDDRDPALFDSLITDDIAFDVGMGALNGREDVMATFTGRAADRSFVARHLWTNLKILAVDGDTVRLRCAMATFAVMDPDGEPKRVWRCGDYFDTVRRTADGWKLASRKLFLALPDGPG</sequence>
<evidence type="ECO:0000313" key="3">
    <source>
        <dbReference type="Proteomes" id="UP001059971"/>
    </source>
</evidence>
<accession>A0ABN5WIQ0</accession>
<dbReference type="InterPro" id="IPR032710">
    <property type="entry name" value="NTF2-like_dom_sf"/>
</dbReference>
<dbReference type="Pfam" id="PF13577">
    <property type="entry name" value="SnoaL_4"/>
    <property type="match status" value="1"/>
</dbReference>
<dbReference type="Gene3D" id="3.10.450.50">
    <property type="match status" value="1"/>
</dbReference>